<dbReference type="STRING" id="997884.HMPREF1068_03552"/>
<dbReference type="Proteomes" id="UP000003089">
    <property type="component" value="Unassembled WGS sequence"/>
</dbReference>
<dbReference type="PATRIC" id="fig|997884.3.peg.3639"/>
<dbReference type="PANTHER" id="PTHR23416:SF23">
    <property type="entry name" value="ACETYLTRANSFERASE C18B11.09C-RELATED"/>
    <property type="match status" value="1"/>
</dbReference>
<dbReference type="PANTHER" id="PTHR23416">
    <property type="entry name" value="SIALIC ACID SYNTHASE-RELATED"/>
    <property type="match status" value="1"/>
</dbReference>
<protein>
    <recommendedName>
        <fullName evidence="5">Acyltransferase</fullName>
    </recommendedName>
</protein>
<evidence type="ECO:0000256" key="2">
    <source>
        <dbReference type="ARBA" id="ARBA00022679"/>
    </source>
</evidence>
<evidence type="ECO:0000313" key="4">
    <source>
        <dbReference type="Proteomes" id="UP000003089"/>
    </source>
</evidence>
<evidence type="ECO:0000313" key="3">
    <source>
        <dbReference type="EMBL" id="EIY46085.1"/>
    </source>
</evidence>
<keyword evidence="2" id="KW-0808">Transferase</keyword>
<dbReference type="Gene3D" id="2.160.10.10">
    <property type="entry name" value="Hexapeptide repeat proteins"/>
    <property type="match status" value="1"/>
</dbReference>
<dbReference type="GO" id="GO:0005829">
    <property type="term" value="C:cytosol"/>
    <property type="evidence" value="ECO:0007669"/>
    <property type="project" value="TreeGrafter"/>
</dbReference>
<dbReference type="InterPro" id="IPR001451">
    <property type="entry name" value="Hexapep"/>
</dbReference>
<organism evidence="3 4">
    <name type="scientific">Bacteroides nordii CL02T12C05</name>
    <dbReference type="NCBI Taxonomy" id="997884"/>
    <lineage>
        <taxon>Bacteria</taxon>
        <taxon>Pseudomonadati</taxon>
        <taxon>Bacteroidota</taxon>
        <taxon>Bacteroidia</taxon>
        <taxon>Bacteroidales</taxon>
        <taxon>Bacteroidaceae</taxon>
        <taxon>Bacteroides</taxon>
    </lineage>
</organism>
<dbReference type="SUPFAM" id="SSF51161">
    <property type="entry name" value="Trimeric LpxA-like enzymes"/>
    <property type="match status" value="1"/>
</dbReference>
<gene>
    <name evidence="3" type="ORF">HMPREF1068_03552</name>
</gene>
<sequence>MDINKSNRAKYDFSIKRYIKILIFKSCNVIPISRFLRTKIYRILGVSIEKGVVRIGKISIDTIHPEDIFIGKGTAIADGCILLSHYYDVYNLKEHAYYRGQIHIGRNVYIASNTIFTKPVTIGDGAIIGAGSIVNKDIPPYTVWGGAPARFICNRYKEELEIPVNTELFKPR</sequence>
<dbReference type="Pfam" id="PF00132">
    <property type="entry name" value="Hexapep"/>
    <property type="match status" value="1"/>
</dbReference>
<dbReference type="GO" id="GO:0008374">
    <property type="term" value="F:O-acyltransferase activity"/>
    <property type="evidence" value="ECO:0007669"/>
    <property type="project" value="TreeGrafter"/>
</dbReference>
<name>I8X5D7_9BACE</name>
<evidence type="ECO:0000256" key="1">
    <source>
        <dbReference type="ARBA" id="ARBA00007274"/>
    </source>
</evidence>
<accession>I8X5D7</accession>
<dbReference type="eggNOG" id="COG0110">
    <property type="taxonomic scope" value="Bacteria"/>
</dbReference>
<evidence type="ECO:0008006" key="5">
    <source>
        <dbReference type="Google" id="ProtNLM"/>
    </source>
</evidence>
<dbReference type="HOGENOM" id="CLU_051638_12_5_10"/>
<dbReference type="AlphaFoldDB" id="I8X5D7"/>
<dbReference type="RefSeq" id="WP_002561535.1">
    <property type="nucleotide sequence ID" value="NZ_JH724315.1"/>
</dbReference>
<comment type="similarity">
    <text evidence="1">Belongs to the transferase hexapeptide repeat family.</text>
</comment>
<dbReference type="EMBL" id="AGXS01000024">
    <property type="protein sequence ID" value="EIY46085.1"/>
    <property type="molecule type" value="Genomic_DNA"/>
</dbReference>
<keyword evidence="4" id="KW-1185">Reference proteome</keyword>
<dbReference type="InterPro" id="IPR011004">
    <property type="entry name" value="Trimer_LpxA-like_sf"/>
</dbReference>
<dbReference type="InterPro" id="IPR051159">
    <property type="entry name" value="Hexapeptide_acetyltransf"/>
</dbReference>
<comment type="caution">
    <text evidence="3">The sequence shown here is derived from an EMBL/GenBank/DDBJ whole genome shotgun (WGS) entry which is preliminary data.</text>
</comment>
<dbReference type="CDD" id="cd04647">
    <property type="entry name" value="LbH_MAT_like"/>
    <property type="match status" value="1"/>
</dbReference>
<proteinExistence type="inferred from homology"/>
<reference evidence="3 4" key="1">
    <citation type="submission" date="2012-02" db="EMBL/GenBank/DDBJ databases">
        <title>The Genome Sequence of Bacteroides nordii CL02T12C05.</title>
        <authorList>
            <consortium name="The Broad Institute Genome Sequencing Platform"/>
            <person name="Earl A."/>
            <person name="Ward D."/>
            <person name="Feldgarden M."/>
            <person name="Gevers D."/>
            <person name="Zitomersky N.L."/>
            <person name="Coyne M.J."/>
            <person name="Comstock L.E."/>
            <person name="Young S.K."/>
            <person name="Zeng Q."/>
            <person name="Gargeya S."/>
            <person name="Fitzgerald M."/>
            <person name="Haas B."/>
            <person name="Abouelleil A."/>
            <person name="Alvarado L."/>
            <person name="Arachchi H.M."/>
            <person name="Berlin A."/>
            <person name="Chapman S.B."/>
            <person name="Gearin G."/>
            <person name="Goldberg J."/>
            <person name="Griggs A."/>
            <person name="Gujja S."/>
            <person name="Hansen M."/>
            <person name="Heiman D."/>
            <person name="Howarth C."/>
            <person name="Larimer J."/>
            <person name="Lui A."/>
            <person name="MacDonald P.J.P."/>
            <person name="McCowen C."/>
            <person name="Montmayeur A."/>
            <person name="Murphy C."/>
            <person name="Neiman D."/>
            <person name="Pearson M."/>
            <person name="Priest M."/>
            <person name="Roberts A."/>
            <person name="Saif S."/>
            <person name="Shea T."/>
            <person name="Sisk P."/>
            <person name="Stolte C."/>
            <person name="Sykes S."/>
            <person name="Wortman J."/>
            <person name="Nusbaum C."/>
            <person name="Birren B."/>
        </authorList>
    </citation>
    <scope>NUCLEOTIDE SEQUENCE [LARGE SCALE GENOMIC DNA]</scope>
    <source>
        <strain evidence="3 4">CL02T12C05</strain>
    </source>
</reference>